<reference evidence="3" key="2">
    <citation type="journal article" date="2024" name="Plant">
        <title>Genomic evolution and insights into agronomic trait innovations of Sesamum species.</title>
        <authorList>
            <person name="Miao H."/>
            <person name="Wang L."/>
            <person name="Qu L."/>
            <person name="Liu H."/>
            <person name="Sun Y."/>
            <person name="Le M."/>
            <person name="Wang Q."/>
            <person name="Wei S."/>
            <person name="Zheng Y."/>
            <person name="Lin W."/>
            <person name="Duan Y."/>
            <person name="Cao H."/>
            <person name="Xiong S."/>
            <person name="Wang X."/>
            <person name="Wei L."/>
            <person name="Li C."/>
            <person name="Ma Q."/>
            <person name="Ju M."/>
            <person name="Zhao R."/>
            <person name="Li G."/>
            <person name="Mu C."/>
            <person name="Tian Q."/>
            <person name="Mei H."/>
            <person name="Zhang T."/>
            <person name="Gao T."/>
            <person name="Zhang H."/>
        </authorList>
    </citation>
    <scope>NUCLEOTIDE SEQUENCE</scope>
    <source>
        <strain evidence="3">K16</strain>
    </source>
</reference>
<sequence length="306" mass="35740">MFKMSLKKVRKISLKMSPIYNRFKSLENADTKDHQVDSENHQGLIPDSEETYGEDQTENIHTNIVEDSQETFLPSCDHQQDELQDLILEDFITSHTLKGNISLEDINKLPQPDKTVKQSWNLPIHGKGMYKLQQKIYRLKEHLKNWNKETFGNVFTRVDQAKAAEKLFDRIPRDGPPPRYETQQRKMGFNHRFLQLIKNAIENCWFTVLVNGEPTGFFKSTQGLRQSDPLSPVLFIIPAKALSRGLHHMFQNHTNMYYQMGGRLRISDLAYADDIIIFTRSSEEALLKFMQFHRKFEAQSGQKNQH</sequence>
<dbReference type="PANTHER" id="PTHR46890:SF48">
    <property type="entry name" value="RNA-DIRECTED DNA POLYMERASE"/>
    <property type="match status" value="1"/>
</dbReference>
<keyword evidence="4" id="KW-1185">Reference proteome</keyword>
<dbReference type="Proteomes" id="UP001289374">
    <property type="component" value="Unassembled WGS sequence"/>
</dbReference>
<evidence type="ECO:0000259" key="2">
    <source>
        <dbReference type="Pfam" id="PF00078"/>
    </source>
</evidence>
<evidence type="ECO:0000256" key="1">
    <source>
        <dbReference type="SAM" id="MobiDB-lite"/>
    </source>
</evidence>
<dbReference type="InterPro" id="IPR000477">
    <property type="entry name" value="RT_dom"/>
</dbReference>
<reference evidence="3" key="1">
    <citation type="submission" date="2020-06" db="EMBL/GenBank/DDBJ databases">
        <authorList>
            <person name="Li T."/>
            <person name="Hu X."/>
            <person name="Zhang T."/>
            <person name="Song X."/>
            <person name="Zhang H."/>
            <person name="Dai N."/>
            <person name="Sheng W."/>
            <person name="Hou X."/>
            <person name="Wei L."/>
        </authorList>
    </citation>
    <scope>NUCLEOTIDE SEQUENCE</scope>
    <source>
        <strain evidence="3">K16</strain>
        <tissue evidence="3">Leaf</tissue>
    </source>
</reference>
<feature type="domain" description="Reverse transcriptase" evidence="2">
    <location>
        <begin position="165"/>
        <end position="300"/>
    </location>
</feature>
<dbReference type="Pfam" id="PF00078">
    <property type="entry name" value="RVT_1"/>
    <property type="match status" value="1"/>
</dbReference>
<accession>A0AAE2BI93</accession>
<proteinExistence type="predicted"/>
<dbReference type="PANTHER" id="PTHR46890">
    <property type="entry name" value="NON-LTR RETROLELEMENT REVERSE TRANSCRIPTASE-LIKE PROTEIN-RELATED"/>
    <property type="match status" value="1"/>
</dbReference>
<organism evidence="3 4">
    <name type="scientific">Sesamum angolense</name>
    <dbReference type="NCBI Taxonomy" id="2727404"/>
    <lineage>
        <taxon>Eukaryota</taxon>
        <taxon>Viridiplantae</taxon>
        <taxon>Streptophyta</taxon>
        <taxon>Embryophyta</taxon>
        <taxon>Tracheophyta</taxon>
        <taxon>Spermatophyta</taxon>
        <taxon>Magnoliopsida</taxon>
        <taxon>eudicotyledons</taxon>
        <taxon>Gunneridae</taxon>
        <taxon>Pentapetalae</taxon>
        <taxon>asterids</taxon>
        <taxon>lamiids</taxon>
        <taxon>Lamiales</taxon>
        <taxon>Pedaliaceae</taxon>
        <taxon>Sesamum</taxon>
    </lineage>
</organism>
<dbReference type="EMBL" id="JACGWL010000015">
    <property type="protein sequence ID" value="KAK4386345.1"/>
    <property type="molecule type" value="Genomic_DNA"/>
</dbReference>
<dbReference type="AlphaFoldDB" id="A0AAE2BI93"/>
<gene>
    <name evidence="3" type="ORF">Sango_2505100</name>
</gene>
<feature type="region of interest" description="Disordered" evidence="1">
    <location>
        <begin position="31"/>
        <end position="53"/>
    </location>
</feature>
<comment type="caution">
    <text evidence="3">The sequence shown here is derived from an EMBL/GenBank/DDBJ whole genome shotgun (WGS) entry which is preliminary data.</text>
</comment>
<evidence type="ECO:0000313" key="4">
    <source>
        <dbReference type="Proteomes" id="UP001289374"/>
    </source>
</evidence>
<dbReference type="InterPro" id="IPR052343">
    <property type="entry name" value="Retrotransposon-Effector_Assoc"/>
</dbReference>
<evidence type="ECO:0000313" key="3">
    <source>
        <dbReference type="EMBL" id="KAK4386345.1"/>
    </source>
</evidence>
<name>A0AAE2BI93_9LAMI</name>
<protein>
    <recommendedName>
        <fullName evidence="2">Reverse transcriptase domain-containing protein</fullName>
    </recommendedName>
</protein>
<feature type="compositionally biased region" description="Basic and acidic residues" evidence="1">
    <location>
        <begin position="31"/>
        <end position="40"/>
    </location>
</feature>